<reference evidence="2" key="2">
    <citation type="submission" date="2012-05" db="EMBL/GenBank/DDBJ databases">
        <title>The Genome Annotation of Fusarium oxysporum II5.</title>
        <authorList>
            <consortium name="The Broad Institute Genomics Platform"/>
            <person name="Ma L.-J."/>
            <person name="Corby-Kistler H."/>
            <person name="Broz K."/>
            <person name="Gale L.R."/>
            <person name="Jonkers W."/>
            <person name="O'Donnell K."/>
            <person name="Ploetz R."/>
            <person name="Steinberg C."/>
            <person name="Schwartz D.C."/>
            <person name="VanEtten H."/>
            <person name="Zhou S."/>
            <person name="Young S.K."/>
            <person name="Zeng Q."/>
            <person name="Gargeya S."/>
            <person name="Fitzgerald M."/>
            <person name="Abouelleil A."/>
            <person name="Alvarado L."/>
            <person name="Chapman S.B."/>
            <person name="Gainer-Dewar J."/>
            <person name="Goldberg J."/>
            <person name="Griggs A."/>
            <person name="Gujja S."/>
            <person name="Hansen M."/>
            <person name="Howarth C."/>
            <person name="Imamovic A."/>
            <person name="Ireland A."/>
            <person name="Larimer J."/>
            <person name="McCowan C."/>
            <person name="Murphy C."/>
            <person name="Pearson M."/>
            <person name="Poon T.W."/>
            <person name="Priest M."/>
            <person name="Roberts A."/>
            <person name="Saif S."/>
            <person name="Shea T."/>
            <person name="Sykes S."/>
            <person name="Wortman J."/>
            <person name="Nusbaum C."/>
            <person name="Birren B."/>
        </authorList>
    </citation>
    <scope>NUCLEOTIDE SEQUENCE</scope>
    <source>
        <strain evidence="2">54006</strain>
    </source>
</reference>
<dbReference type="HOGENOM" id="CLU_3392378_0_0_1"/>
<dbReference type="AlphaFoldDB" id="X0KRT2"/>
<name>X0KRT2_FUSO5</name>
<evidence type="ECO:0000313" key="2">
    <source>
        <dbReference type="EMBL" id="EXM11391.1"/>
    </source>
</evidence>
<protein>
    <submittedName>
        <fullName evidence="2">Uncharacterized protein</fullName>
    </submittedName>
</protein>
<evidence type="ECO:0000256" key="1">
    <source>
        <dbReference type="SAM" id="MobiDB-lite"/>
    </source>
</evidence>
<dbReference type="GeneID" id="42026256"/>
<reference evidence="2" key="1">
    <citation type="submission" date="2011-11" db="EMBL/GenBank/DDBJ databases">
        <title>The Genome Sequence of Fusarium oxysporum II5.</title>
        <authorList>
            <consortium name="The Broad Institute Genome Sequencing Platform"/>
            <person name="Ma L.-J."/>
            <person name="Gale L.R."/>
            <person name="Schwartz D.C."/>
            <person name="Zhou S."/>
            <person name="Corby-Kistler H."/>
            <person name="Young S.K."/>
            <person name="Zeng Q."/>
            <person name="Gargeya S."/>
            <person name="Fitzgerald M."/>
            <person name="Haas B."/>
            <person name="Abouelleil A."/>
            <person name="Alvarado L."/>
            <person name="Arachchi H.M."/>
            <person name="Berlin A."/>
            <person name="Brown A."/>
            <person name="Chapman S.B."/>
            <person name="Chen Z."/>
            <person name="Dunbar C."/>
            <person name="Freedman E."/>
            <person name="Gearin G."/>
            <person name="Goldberg J."/>
            <person name="Griggs A."/>
            <person name="Gujja S."/>
            <person name="Heiman D."/>
            <person name="Howarth C."/>
            <person name="Larson L."/>
            <person name="Lui A."/>
            <person name="MacDonald P.J.P."/>
            <person name="Montmayeur A."/>
            <person name="Murphy C."/>
            <person name="Neiman D."/>
            <person name="Pearson M."/>
            <person name="Priest M."/>
            <person name="Roberts A."/>
            <person name="Saif S."/>
            <person name="Shea T."/>
            <person name="Shenoy N."/>
            <person name="Sisk P."/>
            <person name="Stolte C."/>
            <person name="Sykes S."/>
            <person name="Wortman J."/>
            <person name="Nusbaum C."/>
            <person name="Birren B."/>
        </authorList>
    </citation>
    <scope>NUCLEOTIDE SEQUENCE [LARGE SCALE GENOMIC DNA]</scope>
    <source>
        <strain evidence="2">54006</strain>
    </source>
</reference>
<dbReference type="RefSeq" id="XP_031073480.1">
    <property type="nucleotide sequence ID" value="XM_031197713.1"/>
</dbReference>
<accession>X0KRT2</accession>
<proteinExistence type="predicted"/>
<organism evidence="2">
    <name type="scientific">Fusarium odoratissimum (strain NRRL 54006)</name>
    <dbReference type="NCBI Taxonomy" id="1089451"/>
    <lineage>
        <taxon>Eukaryota</taxon>
        <taxon>Fungi</taxon>
        <taxon>Dikarya</taxon>
        <taxon>Ascomycota</taxon>
        <taxon>Pezizomycotina</taxon>
        <taxon>Sordariomycetes</taxon>
        <taxon>Hypocreomycetidae</taxon>
        <taxon>Hypocreales</taxon>
        <taxon>Nectriaceae</taxon>
        <taxon>Fusarium</taxon>
        <taxon>Fusarium oxysporum species complex</taxon>
        <taxon>Fusarium oxysporum f. sp. cubense (strain race 4)</taxon>
    </lineage>
</organism>
<dbReference type="VEuPathDB" id="FungiDB:FOIG_01081"/>
<gene>
    <name evidence="2" type="ORF">FOIG_01081</name>
</gene>
<dbReference type="EMBL" id="JH658272">
    <property type="protein sequence ID" value="EXM11391.1"/>
    <property type="molecule type" value="Genomic_DNA"/>
</dbReference>
<dbReference type="Proteomes" id="UP000030685">
    <property type="component" value="Unassembled WGS sequence"/>
</dbReference>
<feature type="region of interest" description="Disordered" evidence="1">
    <location>
        <begin position="1"/>
        <end position="32"/>
    </location>
</feature>
<sequence length="32" mass="3849">MDQKERQRMDGKDRRRVEGNKGNSKDHALVMY</sequence>